<organism evidence="2 3">
    <name type="scientific">Leisingera aquaemixtae</name>
    <dbReference type="NCBI Taxonomy" id="1396826"/>
    <lineage>
        <taxon>Bacteria</taxon>
        <taxon>Pseudomonadati</taxon>
        <taxon>Pseudomonadota</taxon>
        <taxon>Alphaproteobacteria</taxon>
        <taxon>Rhodobacterales</taxon>
        <taxon>Roseobacteraceae</taxon>
        <taxon>Leisingera</taxon>
    </lineage>
</organism>
<evidence type="ECO:0000256" key="1">
    <source>
        <dbReference type="SAM" id="SignalP"/>
    </source>
</evidence>
<dbReference type="AlphaFoldDB" id="A0A0N7M4K8"/>
<dbReference type="PROSITE" id="PS51257">
    <property type="entry name" value="PROKAR_LIPOPROTEIN"/>
    <property type="match status" value="1"/>
</dbReference>
<dbReference type="PANTHER" id="PTHR40590:SF1">
    <property type="entry name" value="CYTOPLASMIC PROTEIN"/>
    <property type="match status" value="1"/>
</dbReference>
<feature type="signal peptide" evidence="1">
    <location>
        <begin position="1"/>
        <end position="18"/>
    </location>
</feature>
<dbReference type="InterPro" id="IPR047111">
    <property type="entry name" value="YbaP-like"/>
</dbReference>
<dbReference type="CDD" id="cd14789">
    <property type="entry name" value="Tiki"/>
    <property type="match status" value="1"/>
</dbReference>
<feature type="chain" id="PRO_5006015868" evidence="1">
    <location>
        <begin position="19"/>
        <end position="326"/>
    </location>
</feature>
<reference evidence="2 3" key="1">
    <citation type="submission" date="2015-09" db="EMBL/GenBank/DDBJ databases">
        <authorList>
            <consortium name="Swine Surveillance"/>
        </authorList>
    </citation>
    <scope>NUCLEOTIDE SEQUENCE [LARGE SCALE GENOMIC DNA]</scope>
    <source>
        <strain evidence="2 3">CECT 8399</strain>
    </source>
</reference>
<protein>
    <submittedName>
        <fullName evidence="2">TraB family protein</fullName>
    </submittedName>
</protein>
<proteinExistence type="predicted"/>
<dbReference type="EMBL" id="CYSR01000021">
    <property type="protein sequence ID" value="CUH99914.1"/>
    <property type="molecule type" value="Genomic_DNA"/>
</dbReference>
<name>A0A0N7M4K8_9RHOB</name>
<dbReference type="InterPro" id="IPR002816">
    <property type="entry name" value="TraB/PrgY/GumN_fam"/>
</dbReference>
<keyword evidence="1" id="KW-0732">Signal</keyword>
<dbReference type="PANTHER" id="PTHR40590">
    <property type="entry name" value="CYTOPLASMIC PROTEIN-RELATED"/>
    <property type="match status" value="1"/>
</dbReference>
<dbReference type="STRING" id="1396826.PHA8399_02040"/>
<dbReference type="Pfam" id="PF01963">
    <property type="entry name" value="TraB_PrgY_gumN"/>
    <property type="match status" value="1"/>
</dbReference>
<gene>
    <name evidence="2" type="ORF">PHA8399_02040</name>
</gene>
<dbReference type="RefSeq" id="WP_058286018.1">
    <property type="nucleotide sequence ID" value="NZ_CYSR01000021.1"/>
</dbReference>
<accession>A0A0N7M4K8</accession>
<sequence length="326" mass="35891">MRLFLTLLFLLLPAALWAGCTGTDLRTTLAAGDLARLQARAAAAPFAEGNHWIARRGTRTVHVIGTMHINDPRMEAITAKLAPVVREADLLLMEASPAEKAAFERKLGRTPSLMLITEGPTLIDRLPRQEWENLAAKARAHGIAPWMAAKMRPWFLALSMAVPPCVLRQPDVKNGLDLRLAAAAEQAGVPIRSLEDPMSVIRMLDGDPLEEQVRQLRAYTALLGGGQDDFFTMAEAYFDQQVLHALLLSEQAFLENGALTRAEREEMWAETMQQLLDQRNRAWIPVIEAAEASPLVVAAGALHLPGENGVLNLLQQQGYSLERAPF</sequence>
<evidence type="ECO:0000313" key="2">
    <source>
        <dbReference type="EMBL" id="CUH99914.1"/>
    </source>
</evidence>
<evidence type="ECO:0000313" key="3">
    <source>
        <dbReference type="Proteomes" id="UP000051326"/>
    </source>
</evidence>
<dbReference type="Proteomes" id="UP000051326">
    <property type="component" value="Unassembled WGS sequence"/>
</dbReference>